<name>A0A914YS59_9BILA</name>
<dbReference type="SUPFAM" id="SSF50494">
    <property type="entry name" value="Trypsin-like serine proteases"/>
    <property type="match status" value="1"/>
</dbReference>
<dbReference type="AlphaFoldDB" id="A0A914YS59"/>
<evidence type="ECO:0000313" key="1">
    <source>
        <dbReference type="Proteomes" id="UP000887577"/>
    </source>
</evidence>
<dbReference type="WBParaSite" id="PSU_v2.g20231.t1">
    <property type="protein sequence ID" value="PSU_v2.g20231.t1"/>
    <property type="gene ID" value="PSU_v2.g20231"/>
</dbReference>
<sequence length="216" mass="23792">MKNFYENRKKKLQILVNGILFTTNHPSDDVEIPRRCVTAINSTTAVTYSHGNLHSTYKEGKEVNIYPFGQEDDKPITVTVLDSNENVDVVIFRRKEGEFLIFPPSIVSEVFTGDEYFAVGISGNKPTVNVGNIKKICGKFYFGSSDTKLGDSGAAVLSKNKFAFMGMIKGRVSFENLNSTKKAAYHSPGAVIIPSIPILSLMPENEVKCDISASIL</sequence>
<dbReference type="Proteomes" id="UP000887577">
    <property type="component" value="Unplaced"/>
</dbReference>
<organism evidence="1 2">
    <name type="scientific">Panagrolaimus superbus</name>
    <dbReference type="NCBI Taxonomy" id="310955"/>
    <lineage>
        <taxon>Eukaryota</taxon>
        <taxon>Metazoa</taxon>
        <taxon>Ecdysozoa</taxon>
        <taxon>Nematoda</taxon>
        <taxon>Chromadorea</taxon>
        <taxon>Rhabditida</taxon>
        <taxon>Tylenchina</taxon>
        <taxon>Panagrolaimomorpha</taxon>
        <taxon>Panagrolaimoidea</taxon>
        <taxon>Panagrolaimidae</taxon>
        <taxon>Panagrolaimus</taxon>
    </lineage>
</organism>
<dbReference type="InterPro" id="IPR009003">
    <property type="entry name" value="Peptidase_S1_PA"/>
</dbReference>
<protein>
    <submittedName>
        <fullName evidence="2">Uncharacterized protein</fullName>
    </submittedName>
</protein>
<reference evidence="2" key="1">
    <citation type="submission" date="2022-11" db="UniProtKB">
        <authorList>
            <consortium name="WormBaseParasite"/>
        </authorList>
    </citation>
    <scope>IDENTIFICATION</scope>
</reference>
<proteinExistence type="predicted"/>
<keyword evidence="1" id="KW-1185">Reference proteome</keyword>
<evidence type="ECO:0000313" key="2">
    <source>
        <dbReference type="WBParaSite" id="PSU_v2.g20231.t1"/>
    </source>
</evidence>
<accession>A0A914YS59</accession>